<dbReference type="OrthoDB" id="5117309at2"/>
<gene>
    <name evidence="2" type="ORF">NS354_01250</name>
</gene>
<comment type="caution">
    <text evidence="2">The sequence shown here is derived from an EMBL/GenBank/DDBJ whole genome shotgun (WGS) entry which is preliminary data.</text>
</comment>
<accession>A0A147ERL3</accession>
<dbReference type="PATRIC" id="fig|1079994.3.peg.2504"/>
<feature type="transmembrane region" description="Helical" evidence="1">
    <location>
        <begin position="89"/>
        <end position="111"/>
    </location>
</feature>
<feature type="transmembrane region" description="Helical" evidence="1">
    <location>
        <begin position="53"/>
        <end position="77"/>
    </location>
</feature>
<feature type="transmembrane region" description="Helical" evidence="1">
    <location>
        <begin position="25"/>
        <end position="47"/>
    </location>
</feature>
<protein>
    <submittedName>
        <fullName evidence="2">3-oxoacyl-ACP reductase</fullName>
    </submittedName>
</protein>
<keyword evidence="3" id="KW-1185">Reference proteome</keyword>
<dbReference type="AlphaFoldDB" id="A0A147ERL3"/>
<dbReference type="EMBL" id="LDRK01000009">
    <property type="protein sequence ID" value="KTR87150.1"/>
    <property type="molecule type" value="Genomic_DNA"/>
</dbReference>
<proteinExistence type="predicted"/>
<dbReference type="Proteomes" id="UP000070810">
    <property type="component" value="Unassembled WGS sequence"/>
</dbReference>
<keyword evidence="1" id="KW-0472">Membrane</keyword>
<reference evidence="2 3" key="1">
    <citation type="journal article" date="2016" name="Front. Microbiol.">
        <title>Genomic Resource of Rice Seed Associated Bacteria.</title>
        <authorList>
            <person name="Midha S."/>
            <person name="Bansal K."/>
            <person name="Sharma S."/>
            <person name="Kumar N."/>
            <person name="Patil P.P."/>
            <person name="Chaudhry V."/>
            <person name="Patil P.B."/>
        </authorList>
    </citation>
    <scope>NUCLEOTIDE SEQUENCE [LARGE SCALE GENOMIC DNA]</scope>
    <source>
        <strain evidence="2 3">NS354</strain>
    </source>
</reference>
<feature type="transmembrane region" description="Helical" evidence="1">
    <location>
        <begin position="123"/>
        <end position="143"/>
    </location>
</feature>
<keyword evidence="1" id="KW-0812">Transmembrane</keyword>
<sequence>MSDLAQPNETDPRPMPTSQPVLLRALRWGLVVTAGLIAAFAVIGFLVSGQPGLWGGMIGTALGGLFLMMTVGSIAFANRFIERDFYITAFFGIVLGSWVFKFIVFIVAVVLLRDAEWLDTRVLFFGVIASVFASLVLDVVVISRSRIPIISERSRP</sequence>
<name>A0A147ERL3_9MICO</name>
<keyword evidence="1" id="KW-1133">Transmembrane helix</keyword>
<evidence type="ECO:0000256" key="1">
    <source>
        <dbReference type="SAM" id="Phobius"/>
    </source>
</evidence>
<evidence type="ECO:0000313" key="2">
    <source>
        <dbReference type="EMBL" id="KTR87150.1"/>
    </source>
</evidence>
<dbReference type="RefSeq" id="WP_058592813.1">
    <property type="nucleotide sequence ID" value="NZ_LDRK01000009.1"/>
</dbReference>
<organism evidence="2 3">
    <name type="scientific">Leucobacter chromiiresistens</name>
    <dbReference type="NCBI Taxonomy" id="1079994"/>
    <lineage>
        <taxon>Bacteria</taxon>
        <taxon>Bacillati</taxon>
        <taxon>Actinomycetota</taxon>
        <taxon>Actinomycetes</taxon>
        <taxon>Micrococcales</taxon>
        <taxon>Microbacteriaceae</taxon>
        <taxon>Leucobacter</taxon>
    </lineage>
</organism>
<evidence type="ECO:0000313" key="3">
    <source>
        <dbReference type="Proteomes" id="UP000070810"/>
    </source>
</evidence>